<evidence type="ECO:0000256" key="5">
    <source>
        <dbReference type="SAM" id="MobiDB-lite"/>
    </source>
</evidence>
<dbReference type="InterPro" id="IPR036179">
    <property type="entry name" value="Ig-like_dom_sf"/>
</dbReference>
<feature type="domain" description="Ig-like" evidence="6">
    <location>
        <begin position="1134"/>
        <end position="1217"/>
    </location>
</feature>
<dbReference type="Proteomes" id="UP001158576">
    <property type="component" value="Chromosome PAR"/>
</dbReference>
<dbReference type="CDD" id="cd00096">
    <property type="entry name" value="Ig"/>
    <property type="match status" value="1"/>
</dbReference>
<dbReference type="PROSITE" id="PS50835">
    <property type="entry name" value="IG_LIKE"/>
    <property type="match status" value="10"/>
</dbReference>
<sequence>MVAPDFTERLQNVATRQGEPVELSVTVNDNDAVIAWFREGAAIQNGGDFVISSSGNRHTLSITSPYPEDSGVFTVTASNASGKATSTASLFVEAASSDEEYAVHQSTQKSVQKTTVTESSTSVKAVKKSASASSKKIAGFQPSAQQNMFAKVFMSAETGLKKVKKVKKTKVESSAETEYETVAESCTEAECFTETEASSVEQIGSMTKISPQVPRKPTALDLIKKPQIEVSSPLGKKREIQGFRSVKSTTGKIHQISSSKKVDINIDRTSNQQILYGAKFNPGGGVVRHVTAPSGPRSREASEERRTNYATSNYESEFEQVDIDDEEEAGNEELVEVDSLPATPEPEDNAPVEDEPQEPFAPRFEMPPEDVDVIEGDVAILQAHIAAWPEPEIKWYREGALIDNCEDYQVSFEDGIAQLVIRNCYPDDAGKFTISASNQMGTSSSTCLLGVKSTSQCERDQFEQVYEESANESANESGTATSDPDDESVIVKRTDVLSPVHEGAEGLQSPASPVRHHQSPEQVLEEAMEIVTQAEQRLAATSPVAASPVPAALPPASGAPRFSTIPDRCVLLQEGATQIFEAVAPGAHVFWERDGKPIIGGYRVKVEEDEKKCKSTLTLNMVFPEDAGEYVAVAANQFGKSTHSVFFLSSEHYAAFMRKGGEVPTGLTDYTTAESSDELDSRGRRENLKNIKKGVGIKSGGTPLGTRSPSPRLRSMSGSPKRAASPGQGRLSTLDPADMSKVYKPVFLVKAVNQEITEGKATRINIRVTGRPPAQITWLKNGEPVQEDDTHRIIIKENGVESLIFDSVTEADSGEYTVVAANVGGKAVSNAKITVLPSEEAQRPQILEKPVSTKVNAGESVRLAVFAVGRPTPDICWLKDNQLLIPEKHTNYQFEGVDGHGLLTIDAATKAHDGWYTATAINRAGRDLCRCKITVSADEKKQDAATGRKFQSSRKGLKKKADASPGRHTGKLTQAPEDFDEADLFDKSKKQKPVFKKKISNIKTKTLGEATFECRVTPIGDPTMKVQWLLEGKPLENANRIQTMFEFGYTSLTVTHCYPRDTGVITCRVTNAHGAAESSATLIVKEDRGTTFAAAEGRAMQLIAEREKNSRADSESPPYARSPTKGDDDAQFAPQIVSIPDDCKTNEGQPMRFKVRCTGNPQPKVEWYLNGQQIRKSKRFTLWNDGLHHLEINPARAYDTGSLVAVAINKIGQAQASCCVDVEPLGDLRSNLKRVDSSSPDSALRAMRIDRKVDTEKRTAELGEYKKSKRMSSSVSDANLNNSDVSLLEYFQQDLQLAGKSQNKNQNHVEVLSGNTSLLSDSLETESMTSSTTPIPGSHDFYEVIQPKKNLNTKTSKAKAAFTGAAVTTNKWKYEQELFTARQKLKPAKITRTASPSLTLEEVQLRRTSMNASPTKSRPSAAYDPELREKFHKVKTEEHQMTAARVTVQKKPDHFDQKDQEELLKKTKRELEHWETPEETPSPMGQPDLPSHALQVEIPDFSDIKAKDTENDLFQPPVITEKLKDIKFDSDTDATIRVRFFGSPMPELQWFHNGVELSMDTRRYWKFVDNSTCELYIFKVNAQDEGQYAARVSNRGGEELSTCIVTVNEIKRKILEGPRSQEWSSDMTARFEIVVSHKDVEGIWMKDGVEIAVSDKHFVEDIGGGRRRLTIQNLKKVDEGIYEYVYAGDRAAATLTVNQAKLEISEQLRDQSVLAGEVVTFDCLLTDETSDGKWFKDGEEIQVSDRLLAIAENQRQMLIIEDATEEDIGVYSFVVDGAQTSASLAIQDAVRIVQGLQPSEAVEGEQAVLAVVIEPESYTNGKWMKNGAELQFDSRMSYAQPQGGFKELVIRNVNSNDAGVYAFVAGNQVTECEFGIVEINVLEPLRDQQVELSGEVLFETLLSHVNVVGTWCKNDVPIKMEDERVQVFIDEKVQALYLNNVVPEDAGVYSFSAGGKSTACELLVAVPTPNVEFKHGLQDVQVKNKENVVFQIELTADVPGAWFKDGQPIADSDRVKSITEGVVRSLIIAEAGPEDEGVYTYACQNIQSSANLFVEVAYIIPKNFKDTSVAEGETAVFECEVTKSDLETHWFRDGVEIDVSDDKYEIIVQGLSYKLLIHNCTVRDKCEIVFLAADESVAANLQVNAAEIMEDAVDCVQNEGEDATFSVTTTSNATVFWTRDNVRIKPNAKYQSRMEGKKSFLTIKNVCVEDAGSYTCHVGSTESTAVLFVEVAEVKFVSSTNIEVAASLDKNYAEIEFQVNKEGAEGNWFHNGIQVNIEEAKYNYVVDRTYHKLIVKELDINDSGEYSFKTGTQVATAFLNVQAKEEPASFVRELSDAGADLSEDAEFYVEVAGVPTPVVTFYKQGTQIMPSGKHEIIQEGNVVKLIVNCCTEADVSQYSATAKNSTGTVMCKANLNIVEKKSWEQEEEQVQEPAPEQQSLAEMVLFSPRITPQKSKFPFLYSSGSESDSSRPASGRKNRNPNEEMIQKLLAIKERLEDTSDLEISESAMRVLQERGSRRGSTKSSTKSSPRSSASEGAKPDLPKAQPASSNETKRKAETISTNFTIPKLQPKAKPVEQKSEGTKVVKLTKKRSSPVPPKQEQNAQKEVAAKGPTKGMNAVSAGGKLFLTEKPKHRKTPDFEKPKISLVKLARAPMWPQTSIPPRSTSSP</sequence>
<feature type="region of interest" description="Disordered" evidence="5">
    <location>
        <begin position="336"/>
        <end position="367"/>
    </location>
</feature>
<evidence type="ECO:0000256" key="2">
    <source>
        <dbReference type="ARBA" id="ARBA00022490"/>
    </source>
</evidence>
<feature type="compositionally biased region" description="Basic and acidic residues" evidence="5">
    <location>
        <begin position="1105"/>
        <end position="1114"/>
    </location>
</feature>
<feature type="domain" description="Ig-like" evidence="6">
    <location>
        <begin position="844"/>
        <end position="936"/>
    </location>
</feature>
<feature type="compositionally biased region" description="Polar residues" evidence="5">
    <location>
        <begin position="2462"/>
        <end position="2472"/>
    </location>
</feature>
<comment type="subcellular location">
    <subcellularLocation>
        <location evidence="1">Cytoplasm</location>
    </subcellularLocation>
</comment>
<accession>A0ABN7RWN5</accession>
<dbReference type="InterPro" id="IPR052385">
    <property type="entry name" value="Obscurin/Obscurin-like_Reg"/>
</dbReference>
<feature type="domain" description="Ig-like" evidence="6">
    <location>
        <begin position="548"/>
        <end position="649"/>
    </location>
</feature>
<feature type="region of interest" description="Disordered" evidence="5">
    <location>
        <begin position="942"/>
        <end position="975"/>
    </location>
</feature>
<dbReference type="EMBL" id="OU015568">
    <property type="protein sequence ID" value="CAG5085008.1"/>
    <property type="molecule type" value="Genomic_DNA"/>
</dbReference>
<keyword evidence="8" id="KW-1185">Reference proteome</keyword>
<feature type="domain" description="Ig-like" evidence="6">
    <location>
        <begin position="1516"/>
        <end position="1601"/>
    </location>
</feature>
<feature type="domain" description="Ig-like" evidence="6">
    <location>
        <begin position="4"/>
        <end position="91"/>
    </location>
</feature>
<organism evidence="7 8">
    <name type="scientific">Oikopleura dioica</name>
    <name type="common">Tunicate</name>
    <dbReference type="NCBI Taxonomy" id="34765"/>
    <lineage>
        <taxon>Eukaryota</taxon>
        <taxon>Metazoa</taxon>
        <taxon>Chordata</taxon>
        <taxon>Tunicata</taxon>
        <taxon>Appendicularia</taxon>
        <taxon>Copelata</taxon>
        <taxon>Oikopleuridae</taxon>
        <taxon>Oikopleura</taxon>
    </lineage>
</organism>
<feature type="domain" description="Ig-like" evidence="6">
    <location>
        <begin position="362"/>
        <end position="450"/>
    </location>
</feature>
<feature type="region of interest" description="Disordered" evidence="5">
    <location>
        <begin position="2456"/>
        <end position="2483"/>
    </location>
</feature>
<feature type="region of interest" description="Disordered" evidence="5">
    <location>
        <begin position="672"/>
        <end position="735"/>
    </location>
</feature>
<feature type="domain" description="Ig-like" evidence="6">
    <location>
        <begin position="2061"/>
        <end position="2232"/>
    </location>
</feature>
<dbReference type="InterPro" id="IPR003598">
    <property type="entry name" value="Ig_sub2"/>
</dbReference>
<evidence type="ECO:0000313" key="8">
    <source>
        <dbReference type="Proteomes" id="UP001158576"/>
    </source>
</evidence>
<feature type="domain" description="Ig-like" evidence="6">
    <location>
        <begin position="1700"/>
        <end position="1785"/>
    </location>
</feature>
<dbReference type="SUPFAM" id="SSF48726">
    <property type="entry name" value="Immunoglobulin"/>
    <property type="match status" value="17"/>
</dbReference>
<evidence type="ECO:0000256" key="3">
    <source>
        <dbReference type="ARBA" id="ARBA00022553"/>
    </source>
</evidence>
<dbReference type="InterPro" id="IPR007110">
    <property type="entry name" value="Ig-like_dom"/>
</dbReference>
<evidence type="ECO:0000256" key="1">
    <source>
        <dbReference type="ARBA" id="ARBA00004496"/>
    </source>
</evidence>
<feature type="compositionally biased region" description="Basic and acidic residues" evidence="5">
    <location>
        <begin position="679"/>
        <end position="689"/>
    </location>
</feature>
<dbReference type="Pfam" id="PF07679">
    <property type="entry name" value="I-set"/>
    <property type="match status" value="14"/>
</dbReference>
<keyword evidence="4" id="KW-1015">Disulfide bond</keyword>
<dbReference type="SMART" id="SM00409">
    <property type="entry name" value="IG"/>
    <property type="match status" value="15"/>
</dbReference>
<keyword evidence="3" id="KW-0597">Phosphoprotein</keyword>
<feature type="region of interest" description="Disordered" evidence="5">
    <location>
        <begin position="467"/>
        <end position="489"/>
    </location>
</feature>
<evidence type="ECO:0000256" key="4">
    <source>
        <dbReference type="ARBA" id="ARBA00023157"/>
    </source>
</evidence>
<feature type="region of interest" description="Disordered" evidence="5">
    <location>
        <begin position="1105"/>
        <end position="1130"/>
    </location>
</feature>
<feature type="compositionally biased region" description="Low complexity" evidence="5">
    <location>
        <begin position="2522"/>
        <end position="2535"/>
    </location>
</feature>
<name>A0ABN7RWN5_OIKDI</name>
<dbReference type="PANTHER" id="PTHR35971">
    <property type="entry name" value="SI:DKEY-31G6.6"/>
    <property type="match status" value="1"/>
</dbReference>
<dbReference type="InterPro" id="IPR003599">
    <property type="entry name" value="Ig_sub"/>
</dbReference>
<proteinExistence type="predicted"/>
<dbReference type="SMART" id="SM00408">
    <property type="entry name" value="IGc2"/>
    <property type="match status" value="10"/>
</dbReference>
<evidence type="ECO:0000313" key="7">
    <source>
        <dbReference type="EMBL" id="CAG5085008.1"/>
    </source>
</evidence>
<dbReference type="Gene3D" id="2.60.40.10">
    <property type="entry name" value="Immunoglobulins"/>
    <property type="match status" value="17"/>
</dbReference>
<feature type="compositionally biased region" description="Basic and acidic residues" evidence="5">
    <location>
        <begin position="297"/>
        <end position="307"/>
    </location>
</feature>
<feature type="region of interest" description="Disordered" evidence="5">
    <location>
        <begin position="285"/>
        <end position="316"/>
    </location>
</feature>
<feature type="compositionally biased region" description="Acidic residues" evidence="5">
    <location>
        <begin position="345"/>
        <end position="357"/>
    </location>
</feature>
<reference evidence="7 8" key="1">
    <citation type="submission" date="2021-04" db="EMBL/GenBank/DDBJ databases">
        <authorList>
            <person name="Bliznina A."/>
        </authorList>
    </citation>
    <scope>NUCLEOTIDE SEQUENCE [LARGE SCALE GENOMIC DNA]</scope>
</reference>
<feature type="domain" description="Ig-like" evidence="6">
    <location>
        <begin position="993"/>
        <end position="1083"/>
    </location>
</feature>
<gene>
    <name evidence="7" type="ORF">OKIOD_LOCUS2349</name>
</gene>
<evidence type="ECO:0000259" key="6">
    <source>
        <dbReference type="PROSITE" id="PS50835"/>
    </source>
</evidence>
<protein>
    <submittedName>
        <fullName evidence="7">Oidioi.mRNA.OKI2018_I69.PAR.g10791.t1.cds</fullName>
    </submittedName>
</protein>
<feature type="compositionally biased region" description="Basic and acidic residues" evidence="5">
    <location>
        <begin position="2574"/>
        <end position="2584"/>
    </location>
</feature>
<keyword evidence="2" id="KW-0963">Cytoplasm</keyword>
<feature type="domain" description="Ig-like" evidence="6">
    <location>
        <begin position="745"/>
        <end position="834"/>
    </location>
</feature>
<dbReference type="InterPro" id="IPR013783">
    <property type="entry name" value="Ig-like_fold"/>
</dbReference>
<dbReference type="PANTHER" id="PTHR35971:SF5">
    <property type="entry name" value="OBSCURIN LIKE CYTOSKELETAL ADAPTOR 1"/>
    <property type="match status" value="1"/>
</dbReference>
<feature type="region of interest" description="Disordered" evidence="5">
    <location>
        <begin position="2510"/>
        <end position="2624"/>
    </location>
</feature>
<dbReference type="InterPro" id="IPR013098">
    <property type="entry name" value="Ig_I-set"/>
</dbReference>